<evidence type="ECO:0000313" key="3">
    <source>
        <dbReference type="Proteomes" id="UP000284689"/>
    </source>
</evidence>
<dbReference type="SUPFAM" id="SSF55874">
    <property type="entry name" value="ATPase domain of HSP90 chaperone/DNA topoisomerase II/histidine kinase"/>
    <property type="match status" value="1"/>
</dbReference>
<dbReference type="AlphaFoldDB" id="A0A414F2K8"/>
<keyword evidence="1" id="KW-0067">ATP-binding</keyword>
<keyword evidence="1" id="KW-0547">Nucleotide-binding</keyword>
<proteinExistence type="predicted"/>
<gene>
    <name evidence="1" type="ORF">DW794_22065</name>
    <name evidence="2" type="ORF">NXW23_10125</name>
</gene>
<organism evidence="1 3">
    <name type="scientific">Bacteroides caccae</name>
    <dbReference type="NCBI Taxonomy" id="47678"/>
    <lineage>
        <taxon>Bacteria</taxon>
        <taxon>Pseudomonadati</taxon>
        <taxon>Bacteroidota</taxon>
        <taxon>Bacteroidia</taxon>
        <taxon>Bacteroidales</taxon>
        <taxon>Bacteroidaceae</taxon>
        <taxon>Bacteroides</taxon>
    </lineage>
</organism>
<accession>A0A414F2K8</accession>
<name>A0A414F2K8_9BACE</name>
<evidence type="ECO:0000313" key="1">
    <source>
        <dbReference type="EMBL" id="RHD40405.1"/>
    </source>
</evidence>
<dbReference type="EMBL" id="QSJD01000067">
    <property type="protein sequence ID" value="RHD40405.1"/>
    <property type="molecule type" value="Genomic_DNA"/>
</dbReference>
<dbReference type="Proteomes" id="UP001060260">
    <property type="component" value="Chromosome"/>
</dbReference>
<sequence>MRSKVTLRNKSIDNAGIPSDYKLAIAEYIWNSFDAKATNVNIQFEANEIGYISHFIISDNGEGINLSTIASTFGAFLDSQKQQTFQRTSEVRGKMGKGRFSFINFCSKAVWRTRYEKEDGAILQYDITINEGDKDHYETDNNQIIKSGNTGTDVFFYNLKKLSSWHFTQPSFSEFLAQEFGWFLHLNKEKGYSITINGTAIDYEYLITEDETITEVISGFEFEISYIRWSKKIGDKFYYYYLNSNNYELGKELTSFNNNAINFFHSIYIVSPYFDNFSFDEKPHPRIDGVKNQSDSVYKTLKKRLLSFLKEKEKKYVKESAANKLIADYERNGVLPAFRDNKYDQERKLDLLNVIKEIYCIQPKIFKGLKKEQQQTCVGFLNLLLDTDERENILSILSGIVTLSTEERVQLSQTLRTTSLSRILRTIKMIRNRFEVVEQLKNLVFDLKKFSTEREHIQIAIEENYWLFGEQFHLVSADDTFEKALSNYLYILDGNEDSQQIDSAERNRRPDIFMCRKHKVADSSDFSNMLEENVIVESKRPTVTIGKKQFRQIEDYLDLIKGEERFNSQMRSWKFFVVSNKVDDFIKDQYKSFQDKNKRFLVHIKEQFEIYAMTWDDVFQLFEIKHRFLLDKLDFDKKIIEEEIKLSVCNRIAADNIVLDVTKSETI</sequence>
<evidence type="ECO:0000313" key="2">
    <source>
        <dbReference type="EMBL" id="UVQ98626.1"/>
    </source>
</evidence>
<dbReference type="GO" id="GO:0005524">
    <property type="term" value="F:ATP binding"/>
    <property type="evidence" value="ECO:0007669"/>
    <property type="project" value="UniProtKB-KW"/>
</dbReference>
<dbReference type="InterPro" id="IPR036890">
    <property type="entry name" value="HATPase_C_sf"/>
</dbReference>
<dbReference type="Proteomes" id="UP000284689">
    <property type="component" value="Unassembled WGS sequence"/>
</dbReference>
<dbReference type="RefSeq" id="WP_122265234.1">
    <property type="nucleotide sequence ID" value="NZ_QSJD01000067.1"/>
</dbReference>
<protein>
    <submittedName>
        <fullName evidence="1">ATP-binding protein</fullName>
    </submittedName>
</protein>
<reference evidence="1 3" key="1">
    <citation type="submission" date="2018-08" db="EMBL/GenBank/DDBJ databases">
        <title>A genome reference for cultivated species of the human gut microbiota.</title>
        <authorList>
            <person name="Zou Y."/>
            <person name="Xue W."/>
            <person name="Luo G."/>
        </authorList>
    </citation>
    <scope>NUCLEOTIDE SEQUENCE [LARGE SCALE GENOMIC DNA]</scope>
    <source>
        <strain evidence="1 3">AM31-16AC</strain>
    </source>
</reference>
<dbReference type="Pfam" id="PF13589">
    <property type="entry name" value="HATPase_c_3"/>
    <property type="match status" value="1"/>
</dbReference>
<dbReference type="Gene3D" id="3.30.565.10">
    <property type="entry name" value="Histidine kinase-like ATPase, C-terminal domain"/>
    <property type="match status" value="1"/>
</dbReference>
<dbReference type="EMBL" id="CP103166">
    <property type="protein sequence ID" value="UVQ98626.1"/>
    <property type="molecule type" value="Genomic_DNA"/>
</dbReference>
<reference evidence="2" key="2">
    <citation type="submission" date="2022-08" db="EMBL/GenBank/DDBJ databases">
        <title>Genome Sequencing of Bacteroides fragilis Group Isolates with Nanopore Technology.</title>
        <authorList>
            <person name="Tisza M.J."/>
            <person name="Smith D."/>
            <person name="Dekker J.P."/>
        </authorList>
    </citation>
    <scope>NUCLEOTIDE SEQUENCE</scope>
    <source>
        <strain evidence="2">BFG-474</strain>
    </source>
</reference>